<name>A0ABU0RB83_9MICO</name>
<protein>
    <submittedName>
        <fullName evidence="1">Uncharacterized protein</fullName>
    </submittedName>
</protein>
<reference evidence="1 2" key="1">
    <citation type="submission" date="2023-07" db="EMBL/GenBank/DDBJ databases">
        <title>Comparative genomics of wheat-associated soil bacteria to identify genetic determinants of phenazine resistance.</title>
        <authorList>
            <person name="Mouncey N."/>
        </authorList>
    </citation>
    <scope>NUCLEOTIDE SEQUENCE [LARGE SCALE GENOMIC DNA]</scope>
    <source>
        <strain evidence="1 2">V3I3</strain>
    </source>
</reference>
<organism evidence="1 2">
    <name type="scientific">Agromyces ramosus</name>
    <dbReference type="NCBI Taxonomy" id="33879"/>
    <lineage>
        <taxon>Bacteria</taxon>
        <taxon>Bacillati</taxon>
        <taxon>Actinomycetota</taxon>
        <taxon>Actinomycetes</taxon>
        <taxon>Micrococcales</taxon>
        <taxon>Microbacteriaceae</taxon>
        <taxon>Agromyces</taxon>
    </lineage>
</organism>
<dbReference type="RefSeq" id="WP_307043334.1">
    <property type="nucleotide sequence ID" value="NZ_JAUSYY010000001.1"/>
</dbReference>
<comment type="caution">
    <text evidence="1">The sequence shown here is derived from an EMBL/GenBank/DDBJ whole genome shotgun (WGS) entry which is preliminary data.</text>
</comment>
<evidence type="ECO:0000313" key="2">
    <source>
        <dbReference type="Proteomes" id="UP001239083"/>
    </source>
</evidence>
<sequence>MSNREPHAATEPRQGWVMGMRGCETAAECRSERPGHGLHAMQARLATVAASKWVDAIVVSVDADGFATVAEFAGTDSHRVWHHDAFGGELAAGDPVALHALYSVLASGEQRFSVAQA</sequence>
<dbReference type="EMBL" id="JAUSYY010000001">
    <property type="protein sequence ID" value="MDQ0895339.1"/>
    <property type="molecule type" value="Genomic_DNA"/>
</dbReference>
<accession>A0ABU0RB83</accession>
<keyword evidence="2" id="KW-1185">Reference proteome</keyword>
<gene>
    <name evidence="1" type="ORF">QFZ26_002894</name>
</gene>
<dbReference type="Proteomes" id="UP001239083">
    <property type="component" value="Unassembled WGS sequence"/>
</dbReference>
<proteinExistence type="predicted"/>
<evidence type="ECO:0000313" key="1">
    <source>
        <dbReference type="EMBL" id="MDQ0895339.1"/>
    </source>
</evidence>